<sequence length="324" mass="34741">MDNNLTKNIKKTAVRVLLNEAQAIKKIAGYIDDDFEACVLKILDCKGRVVVTGIGKSAIIANKIVATLNSTGTPAMYMHAADAIHGDLGMVQKDDVVICISKSGNTPEIKVLVPLLKKLGSVLVGLVSNTESYLAERADFVLNATVGEEACPNNLAPTTSTTAHLAMGDALAVCLLEAKGFTAKDFAKYHPGGSLGKQLYLKVGDLIPKMDPPSVHETADLRAVIVEISGKRLGATSVVNDQQKVVGIITDGDLRRMLEKTLDVKDILARDVMTPKPKSISVDEYAIRALNLMKNNNITQLVAMDGDKLAGFIHIHDLMKEGIV</sequence>
<dbReference type="InterPro" id="IPR046342">
    <property type="entry name" value="CBS_dom_sf"/>
</dbReference>
<dbReference type="InterPro" id="IPR000644">
    <property type="entry name" value="CBS_dom"/>
</dbReference>
<dbReference type="Gene3D" id="3.10.580.10">
    <property type="entry name" value="CBS-domain"/>
    <property type="match status" value="1"/>
</dbReference>
<dbReference type="PROSITE" id="PS51371">
    <property type="entry name" value="CBS"/>
    <property type="match status" value="2"/>
</dbReference>
<evidence type="ECO:0000256" key="4">
    <source>
        <dbReference type="PIRNR" id="PIRNR004692"/>
    </source>
</evidence>
<dbReference type="Pfam" id="PF01380">
    <property type="entry name" value="SIS"/>
    <property type="match status" value="1"/>
</dbReference>
<keyword evidence="3 5" id="KW-0129">CBS domain</keyword>
<comment type="caution">
    <text evidence="8">The sequence shown here is derived from an EMBL/GenBank/DDBJ whole genome shotgun (WGS) entry which is preliminary data.</text>
</comment>
<reference evidence="8" key="1">
    <citation type="submission" date="2023-06" db="EMBL/GenBank/DDBJ databases">
        <title>Robiginitalea aurantiacus sp. nov. and Algoriphagus sediminis sp. nov., isolated from coastal sediment.</title>
        <authorList>
            <person name="Zhou Z.Y."/>
            <person name="An J."/>
            <person name="Jia Y.W."/>
            <person name="Du Z.J."/>
        </authorList>
    </citation>
    <scope>NUCLEOTIDE SEQUENCE</scope>
    <source>
        <strain evidence="8">C2-7</strain>
    </source>
</reference>
<dbReference type="PIRSF" id="PIRSF004692">
    <property type="entry name" value="KdsD_KpsF"/>
    <property type="match status" value="1"/>
</dbReference>
<keyword evidence="2" id="KW-0677">Repeat</keyword>
<dbReference type="PANTHER" id="PTHR42745:SF1">
    <property type="entry name" value="ARABINOSE 5-PHOSPHATE ISOMERASE KDSD"/>
    <property type="match status" value="1"/>
</dbReference>
<keyword evidence="8" id="KW-0413">Isomerase</keyword>
<feature type="domain" description="CBS" evidence="6">
    <location>
        <begin position="206"/>
        <end position="264"/>
    </location>
</feature>
<comment type="similarity">
    <text evidence="1 4">Belongs to the SIS family. GutQ/KpsF subfamily.</text>
</comment>
<dbReference type="PROSITE" id="PS51464">
    <property type="entry name" value="SIS"/>
    <property type="match status" value="1"/>
</dbReference>
<dbReference type="CDD" id="cd04604">
    <property type="entry name" value="CBS_pair_SIS_assoc"/>
    <property type="match status" value="1"/>
</dbReference>
<dbReference type="InterPro" id="IPR035474">
    <property type="entry name" value="SIS_Kpsf"/>
</dbReference>
<feature type="domain" description="SIS" evidence="7">
    <location>
        <begin position="38"/>
        <end position="181"/>
    </location>
</feature>
<evidence type="ECO:0000256" key="1">
    <source>
        <dbReference type="ARBA" id="ARBA00008165"/>
    </source>
</evidence>
<evidence type="ECO:0000256" key="3">
    <source>
        <dbReference type="ARBA" id="ARBA00023122"/>
    </source>
</evidence>
<name>A0ABT7Y9T6_9BACT</name>
<evidence type="ECO:0000256" key="5">
    <source>
        <dbReference type="PROSITE-ProRule" id="PRU00703"/>
    </source>
</evidence>
<dbReference type="Pfam" id="PF00571">
    <property type="entry name" value="CBS"/>
    <property type="match status" value="2"/>
</dbReference>
<evidence type="ECO:0000313" key="8">
    <source>
        <dbReference type="EMBL" id="MDN3203287.1"/>
    </source>
</evidence>
<dbReference type="Gene3D" id="3.40.50.10490">
    <property type="entry name" value="Glucose-6-phosphate isomerase like protein, domain 1"/>
    <property type="match status" value="1"/>
</dbReference>
<dbReference type="SUPFAM" id="SSF53697">
    <property type="entry name" value="SIS domain"/>
    <property type="match status" value="1"/>
</dbReference>
<dbReference type="PANTHER" id="PTHR42745">
    <property type="match status" value="1"/>
</dbReference>
<dbReference type="RefSeq" id="WP_289998851.1">
    <property type="nucleotide sequence ID" value="NZ_JAUEPH010000002.1"/>
</dbReference>
<dbReference type="SMART" id="SM00116">
    <property type="entry name" value="CBS"/>
    <property type="match status" value="2"/>
</dbReference>
<accession>A0ABT7Y9T6</accession>
<dbReference type="EMBL" id="JAUEPH010000002">
    <property type="protein sequence ID" value="MDN3203287.1"/>
    <property type="molecule type" value="Genomic_DNA"/>
</dbReference>
<dbReference type="NCBIfam" id="TIGR00393">
    <property type="entry name" value="kpsF"/>
    <property type="match status" value="1"/>
</dbReference>
<dbReference type="Proteomes" id="UP001171916">
    <property type="component" value="Unassembled WGS sequence"/>
</dbReference>
<evidence type="ECO:0000259" key="6">
    <source>
        <dbReference type="PROSITE" id="PS51371"/>
    </source>
</evidence>
<dbReference type="InterPro" id="IPR046348">
    <property type="entry name" value="SIS_dom_sf"/>
</dbReference>
<gene>
    <name evidence="8" type="ORF">QVH07_03975</name>
</gene>
<evidence type="ECO:0000256" key="2">
    <source>
        <dbReference type="ARBA" id="ARBA00022737"/>
    </source>
</evidence>
<organism evidence="8 9">
    <name type="scientific">Algoriphagus sediminis</name>
    <dbReference type="NCBI Taxonomy" id="3057113"/>
    <lineage>
        <taxon>Bacteria</taxon>
        <taxon>Pseudomonadati</taxon>
        <taxon>Bacteroidota</taxon>
        <taxon>Cytophagia</taxon>
        <taxon>Cytophagales</taxon>
        <taxon>Cyclobacteriaceae</taxon>
        <taxon>Algoriphagus</taxon>
    </lineage>
</organism>
<dbReference type="CDD" id="cd05014">
    <property type="entry name" value="SIS_Kpsf"/>
    <property type="match status" value="1"/>
</dbReference>
<dbReference type="InterPro" id="IPR004800">
    <property type="entry name" value="KdsD/KpsF-type"/>
</dbReference>
<dbReference type="GO" id="GO:0016853">
    <property type="term" value="F:isomerase activity"/>
    <property type="evidence" value="ECO:0007669"/>
    <property type="project" value="UniProtKB-KW"/>
</dbReference>
<dbReference type="InterPro" id="IPR001347">
    <property type="entry name" value="SIS_dom"/>
</dbReference>
<protein>
    <submittedName>
        <fullName evidence="8">KpsF/GutQ family sugar-phosphate isomerase</fullName>
    </submittedName>
</protein>
<feature type="domain" description="CBS" evidence="6">
    <location>
        <begin position="273"/>
        <end position="324"/>
    </location>
</feature>
<keyword evidence="9" id="KW-1185">Reference proteome</keyword>
<dbReference type="InterPro" id="IPR050986">
    <property type="entry name" value="GutQ/KpsF_isomerases"/>
</dbReference>
<evidence type="ECO:0000259" key="7">
    <source>
        <dbReference type="PROSITE" id="PS51464"/>
    </source>
</evidence>
<proteinExistence type="inferred from homology"/>
<evidence type="ECO:0000313" key="9">
    <source>
        <dbReference type="Proteomes" id="UP001171916"/>
    </source>
</evidence>